<comment type="pathway">
    <text evidence="2">Porphyrin-containing compound metabolism; protoporphyrin-IX biosynthesis; coproporphyrinogen-III from 5-aminolevulinate: step 2/4.</text>
</comment>
<evidence type="ECO:0000256" key="4">
    <source>
        <dbReference type="ARBA" id="ARBA00011245"/>
    </source>
</evidence>
<feature type="domain" description="Porphobilinogen deaminase N-terminal" evidence="9">
    <location>
        <begin position="12"/>
        <end position="218"/>
    </location>
</feature>
<comment type="catalytic activity">
    <reaction evidence="7 8">
        <text>4 porphobilinogen + H2O = hydroxymethylbilane + 4 NH4(+)</text>
        <dbReference type="Rhea" id="RHEA:13185"/>
        <dbReference type="ChEBI" id="CHEBI:15377"/>
        <dbReference type="ChEBI" id="CHEBI:28938"/>
        <dbReference type="ChEBI" id="CHEBI:57845"/>
        <dbReference type="ChEBI" id="CHEBI:58126"/>
        <dbReference type="EC" id="2.5.1.61"/>
    </reaction>
</comment>
<dbReference type="SUPFAM" id="SSF54782">
    <property type="entry name" value="Porphobilinogen deaminase (hydroxymethylbilane synthase), C-terminal domain"/>
    <property type="match status" value="1"/>
</dbReference>
<organism evidence="11 12">
    <name type="scientific">Zeimonas arvi</name>
    <dbReference type="NCBI Taxonomy" id="2498847"/>
    <lineage>
        <taxon>Bacteria</taxon>
        <taxon>Pseudomonadati</taxon>
        <taxon>Pseudomonadota</taxon>
        <taxon>Betaproteobacteria</taxon>
        <taxon>Burkholderiales</taxon>
        <taxon>Burkholderiaceae</taxon>
        <taxon>Zeimonas</taxon>
    </lineage>
</organism>
<dbReference type="AlphaFoldDB" id="A0A5C8P069"/>
<evidence type="ECO:0000256" key="8">
    <source>
        <dbReference type="HAMAP-Rule" id="MF_00260"/>
    </source>
</evidence>
<dbReference type="UniPathway" id="UPA00251">
    <property type="reaction ID" value="UER00319"/>
</dbReference>
<dbReference type="RefSeq" id="WP_147703240.1">
    <property type="nucleotide sequence ID" value="NZ_VDUY01000002.1"/>
</dbReference>
<dbReference type="GO" id="GO:0005737">
    <property type="term" value="C:cytoplasm"/>
    <property type="evidence" value="ECO:0007669"/>
    <property type="project" value="UniProtKB-UniRule"/>
</dbReference>
<dbReference type="InterPro" id="IPR022417">
    <property type="entry name" value="Porphobilin_deaminase_N"/>
</dbReference>
<reference evidence="11 12" key="1">
    <citation type="submission" date="2019-06" db="EMBL/GenBank/DDBJ databases">
        <title>Quisquiliibacterium sp. nov., isolated from a maize field.</title>
        <authorList>
            <person name="Lin S.-Y."/>
            <person name="Tsai C.-F."/>
            <person name="Young C.-C."/>
        </authorList>
    </citation>
    <scope>NUCLEOTIDE SEQUENCE [LARGE SCALE GENOMIC DNA]</scope>
    <source>
        <strain evidence="11 12">CC-CFT501</strain>
    </source>
</reference>
<dbReference type="NCBIfam" id="TIGR00212">
    <property type="entry name" value="hemC"/>
    <property type="match status" value="1"/>
</dbReference>
<comment type="cofactor">
    <cofactor evidence="8">
        <name>dipyrromethane</name>
        <dbReference type="ChEBI" id="CHEBI:60342"/>
    </cofactor>
    <text evidence="8">Binds 1 dipyrromethane group covalently.</text>
</comment>
<gene>
    <name evidence="8 11" type="primary">hemC</name>
    <name evidence="11" type="ORF">FHP08_05030</name>
</gene>
<dbReference type="FunFam" id="3.40.190.10:FF:000005">
    <property type="entry name" value="Porphobilinogen deaminase"/>
    <property type="match status" value="1"/>
</dbReference>
<name>A0A5C8P069_9BURK</name>
<dbReference type="Gene3D" id="3.40.190.10">
    <property type="entry name" value="Periplasmic binding protein-like II"/>
    <property type="match status" value="2"/>
</dbReference>
<dbReference type="Pfam" id="PF03900">
    <property type="entry name" value="Porphobil_deamC"/>
    <property type="match status" value="1"/>
</dbReference>
<evidence type="ECO:0000256" key="7">
    <source>
        <dbReference type="ARBA" id="ARBA00048169"/>
    </source>
</evidence>
<evidence type="ECO:0000259" key="10">
    <source>
        <dbReference type="Pfam" id="PF03900"/>
    </source>
</evidence>
<evidence type="ECO:0000256" key="3">
    <source>
        <dbReference type="ARBA" id="ARBA00005638"/>
    </source>
</evidence>
<dbReference type="PANTHER" id="PTHR11557">
    <property type="entry name" value="PORPHOBILINOGEN DEAMINASE"/>
    <property type="match status" value="1"/>
</dbReference>
<dbReference type="PANTHER" id="PTHR11557:SF0">
    <property type="entry name" value="PORPHOBILINOGEN DEAMINASE"/>
    <property type="match status" value="1"/>
</dbReference>
<sequence>MSTTPSGLPKRLVIASRESRLAMWQAEHVRDRLRALYPDCEVAILGMTTLGDQVLDRALNEIGGKGLFIKELEVALLDGRADLAVHSLKDVPMELAPQFALPIVMKREDPRDAFVSGRFASLDALPAGARVGTSSLRRAAQIRHRYPGLVVLPLRGNVNTRLSKLDSGQYDAIILAAAGLKRLGLADRIRAIVPPELSLPAAGQGALGIETLAGRPELEAWLAPLADPKTAAEVAAERAVSRVLGGSCRVPLAAWCVSRADGGLELVARVAAEDGSAMVEAVERCPQADRASAERIGERAARRLLEQGAAQWLGSS</sequence>
<dbReference type="GO" id="GO:0006782">
    <property type="term" value="P:protoporphyrinogen IX biosynthetic process"/>
    <property type="evidence" value="ECO:0007669"/>
    <property type="project" value="UniProtKB-UniRule"/>
</dbReference>
<keyword evidence="12" id="KW-1185">Reference proteome</keyword>
<dbReference type="Gene3D" id="3.30.160.40">
    <property type="entry name" value="Porphobilinogen deaminase, C-terminal domain"/>
    <property type="match status" value="1"/>
</dbReference>
<comment type="similarity">
    <text evidence="3 8">Belongs to the HMBS family.</text>
</comment>
<keyword evidence="5 8" id="KW-0808">Transferase</keyword>
<evidence type="ECO:0000256" key="5">
    <source>
        <dbReference type="ARBA" id="ARBA00022679"/>
    </source>
</evidence>
<comment type="function">
    <text evidence="1 8">Tetrapolymerization of the monopyrrole PBG into the hydroxymethylbilane pre-uroporphyrinogen in several discrete steps.</text>
</comment>
<dbReference type="Proteomes" id="UP000321548">
    <property type="component" value="Unassembled WGS sequence"/>
</dbReference>
<evidence type="ECO:0000256" key="6">
    <source>
        <dbReference type="ARBA" id="ARBA00023244"/>
    </source>
</evidence>
<dbReference type="GO" id="GO:0004418">
    <property type="term" value="F:hydroxymethylbilane synthase activity"/>
    <property type="evidence" value="ECO:0007669"/>
    <property type="project" value="UniProtKB-UniRule"/>
</dbReference>
<comment type="miscellaneous">
    <text evidence="8">The porphobilinogen subunits are added to the dipyrromethane group.</text>
</comment>
<comment type="subunit">
    <text evidence="4 8">Monomer.</text>
</comment>
<protein>
    <recommendedName>
        <fullName evidence="8">Porphobilinogen deaminase</fullName>
        <shortName evidence="8">PBG</shortName>
        <ecNumber evidence="8">2.5.1.61</ecNumber>
    </recommendedName>
    <alternativeName>
        <fullName evidence="8">Hydroxymethylbilane synthase</fullName>
        <shortName evidence="8">HMBS</shortName>
    </alternativeName>
    <alternativeName>
        <fullName evidence="8">Pre-uroporphyrinogen synthase</fullName>
    </alternativeName>
</protein>
<dbReference type="InterPro" id="IPR036803">
    <property type="entry name" value="Porphobilinogen_deaminase_C_sf"/>
</dbReference>
<feature type="domain" description="Porphobilinogen deaminase C-terminal" evidence="10">
    <location>
        <begin position="232"/>
        <end position="305"/>
    </location>
</feature>
<evidence type="ECO:0000313" key="11">
    <source>
        <dbReference type="EMBL" id="TXL66991.1"/>
    </source>
</evidence>
<dbReference type="OrthoDB" id="9810298at2"/>
<dbReference type="HAMAP" id="MF_00260">
    <property type="entry name" value="Porphobil_deam"/>
    <property type="match status" value="1"/>
</dbReference>
<dbReference type="EC" id="2.5.1.61" evidence="8"/>
<dbReference type="PRINTS" id="PR00151">
    <property type="entry name" value="PORPHBDMNASE"/>
</dbReference>
<comment type="caution">
    <text evidence="11">The sequence shown here is derived from an EMBL/GenBank/DDBJ whole genome shotgun (WGS) entry which is preliminary data.</text>
</comment>
<dbReference type="FunFam" id="3.40.190.10:FF:000004">
    <property type="entry name" value="Porphobilinogen deaminase"/>
    <property type="match status" value="1"/>
</dbReference>
<evidence type="ECO:0000256" key="2">
    <source>
        <dbReference type="ARBA" id="ARBA00004735"/>
    </source>
</evidence>
<dbReference type="InterPro" id="IPR022418">
    <property type="entry name" value="Porphobilinogen_deaminase_C"/>
</dbReference>
<dbReference type="SUPFAM" id="SSF53850">
    <property type="entry name" value="Periplasmic binding protein-like II"/>
    <property type="match status" value="1"/>
</dbReference>
<dbReference type="Pfam" id="PF01379">
    <property type="entry name" value="Porphobil_deam"/>
    <property type="match status" value="1"/>
</dbReference>
<dbReference type="EMBL" id="VDUY01000002">
    <property type="protein sequence ID" value="TXL66991.1"/>
    <property type="molecule type" value="Genomic_DNA"/>
</dbReference>
<evidence type="ECO:0000313" key="12">
    <source>
        <dbReference type="Proteomes" id="UP000321548"/>
    </source>
</evidence>
<keyword evidence="6 8" id="KW-0627">Porphyrin biosynthesis</keyword>
<evidence type="ECO:0000259" key="9">
    <source>
        <dbReference type="Pfam" id="PF01379"/>
    </source>
</evidence>
<dbReference type="PROSITE" id="PS00533">
    <property type="entry name" value="PORPHOBILINOGEN_DEAM"/>
    <property type="match status" value="1"/>
</dbReference>
<evidence type="ECO:0000256" key="1">
    <source>
        <dbReference type="ARBA" id="ARBA00002869"/>
    </source>
</evidence>
<proteinExistence type="inferred from homology"/>
<feature type="modified residue" description="S-(dipyrrolylmethanemethyl)cysteine" evidence="8">
    <location>
        <position position="248"/>
    </location>
</feature>
<dbReference type="InterPro" id="IPR022419">
    <property type="entry name" value="Porphobilin_deaminase_cofac_BS"/>
</dbReference>
<dbReference type="PIRSF" id="PIRSF001438">
    <property type="entry name" value="4pyrrol_synth_OHMeBilane_synth"/>
    <property type="match status" value="1"/>
</dbReference>
<dbReference type="InterPro" id="IPR000860">
    <property type="entry name" value="HemC"/>
</dbReference>
<accession>A0A5C8P069</accession>